<proteinExistence type="predicted"/>
<evidence type="ECO:0000313" key="1">
    <source>
        <dbReference type="EMBL" id="MBS0031209.1"/>
    </source>
</evidence>
<protein>
    <submittedName>
        <fullName evidence="1">DUF4302 domain-containing protein</fullName>
    </submittedName>
</protein>
<name>A0ABS5J7L6_9BACT</name>
<accession>A0ABS5J7L6</accession>
<dbReference type="EMBL" id="JAGTXB010000020">
    <property type="protein sequence ID" value="MBS0031209.1"/>
    <property type="molecule type" value="Genomic_DNA"/>
</dbReference>
<dbReference type="RefSeq" id="WP_211976346.1">
    <property type="nucleotide sequence ID" value="NZ_CBFHAM010000134.1"/>
</dbReference>
<dbReference type="PROSITE" id="PS51257">
    <property type="entry name" value="PROKAR_LIPOPROTEIN"/>
    <property type="match status" value="1"/>
</dbReference>
<dbReference type="Proteomes" id="UP000676386">
    <property type="component" value="Unassembled WGS sequence"/>
</dbReference>
<dbReference type="InterPro" id="IPR025396">
    <property type="entry name" value="DUF4302"/>
</dbReference>
<sequence>MKKILIYLLCISAVLAGCDRKSDLNIDGKSTDQRLSEALATYQNKLADAPYGWILTETTAGSAMNGGVSVTAPRAVFSYYMKFDKNFKVSMISDFSPPTSTTFNTSSYSIKATQRPTLVFDTYSYVHLPCDPDPSVSNSPLGGGFGWGTDFEFAFADNISAAELGDTIHLSGNLNNAKAILVKATQEEQTIFTTTGFGAYNTFNKILTYFKRVTGGAEAFEMTPGIGGRSVNIKSPSNRQLVNVACQFTARSIRFETPVTIAGQSISSLDDLVWNGGTISAKINGTAAANIAPALSPIAPEPGIALAFYNEGFDNPWLAGPGFHVNGVDDAYNILKLTYPGGNYLAFVFYPGLVNGGGGRFFDVLSPFFTGLTDTGYPYLFSGGVAFTRVASGRLVFVMLDGGDGVVNPPGLLATNTIFDTGKVAPPYGSSSQGFYIVRKENGTSYDMVTAGDALGWMTWAHP</sequence>
<evidence type="ECO:0000313" key="2">
    <source>
        <dbReference type="Proteomes" id="UP000676386"/>
    </source>
</evidence>
<keyword evidence="2" id="KW-1185">Reference proteome</keyword>
<comment type="caution">
    <text evidence="1">The sequence shown here is derived from an EMBL/GenBank/DDBJ whole genome shotgun (WGS) entry which is preliminary data.</text>
</comment>
<dbReference type="Pfam" id="PF14135">
    <property type="entry name" value="DUF4302"/>
    <property type="match status" value="1"/>
</dbReference>
<reference evidence="1 2" key="1">
    <citation type="submission" date="2021-04" db="EMBL/GenBank/DDBJ databases">
        <title>Chitinophaga sp. nov., isolated from the rhizosphere soil.</title>
        <authorList>
            <person name="He S."/>
        </authorList>
    </citation>
    <scope>NUCLEOTIDE SEQUENCE [LARGE SCALE GENOMIC DNA]</scope>
    <source>
        <strain evidence="1 2">2R12</strain>
    </source>
</reference>
<organism evidence="1 2">
    <name type="scientific">Chitinophaga hostae</name>
    <dbReference type="NCBI Taxonomy" id="2831022"/>
    <lineage>
        <taxon>Bacteria</taxon>
        <taxon>Pseudomonadati</taxon>
        <taxon>Bacteroidota</taxon>
        <taxon>Chitinophagia</taxon>
        <taxon>Chitinophagales</taxon>
        <taxon>Chitinophagaceae</taxon>
        <taxon>Chitinophaga</taxon>
    </lineage>
</organism>
<gene>
    <name evidence="1" type="ORF">KE626_28025</name>
</gene>